<keyword evidence="14" id="KW-1185">Reference proteome</keyword>
<evidence type="ECO:0000256" key="4">
    <source>
        <dbReference type="ARBA" id="ARBA00022553"/>
    </source>
</evidence>
<dbReference type="InterPro" id="IPR002014">
    <property type="entry name" value="VHS_dom"/>
</dbReference>
<dbReference type="Pfam" id="PF00790">
    <property type="entry name" value="VHS"/>
    <property type="match status" value="1"/>
</dbReference>
<name>A0AAD4N9D2_9BILA</name>
<dbReference type="GO" id="GO:0031623">
    <property type="term" value="P:receptor internalization"/>
    <property type="evidence" value="ECO:0007669"/>
    <property type="project" value="TreeGrafter"/>
</dbReference>
<dbReference type="CDD" id="cd21387">
    <property type="entry name" value="GAT_Hrs"/>
    <property type="match status" value="1"/>
</dbReference>
<dbReference type="Proteomes" id="UP001201812">
    <property type="component" value="Unassembled WGS sequence"/>
</dbReference>
<dbReference type="GO" id="GO:0032456">
    <property type="term" value="P:endocytic recycling"/>
    <property type="evidence" value="ECO:0007669"/>
    <property type="project" value="TreeGrafter"/>
</dbReference>
<evidence type="ECO:0000256" key="10">
    <source>
        <dbReference type="SAM" id="MobiDB-lite"/>
    </source>
</evidence>
<organism evidence="13 14">
    <name type="scientific">Ditylenchus destructor</name>
    <dbReference type="NCBI Taxonomy" id="166010"/>
    <lineage>
        <taxon>Eukaryota</taxon>
        <taxon>Metazoa</taxon>
        <taxon>Ecdysozoa</taxon>
        <taxon>Nematoda</taxon>
        <taxon>Chromadorea</taxon>
        <taxon>Rhabditida</taxon>
        <taxon>Tylenchina</taxon>
        <taxon>Tylenchomorpha</taxon>
        <taxon>Sphaerularioidea</taxon>
        <taxon>Anguinidae</taxon>
        <taxon>Anguininae</taxon>
        <taxon>Ditylenchus</taxon>
    </lineage>
</organism>
<dbReference type="PROSITE" id="PS50179">
    <property type="entry name" value="VHS"/>
    <property type="match status" value="1"/>
</dbReference>
<feature type="domain" description="VHS" evidence="12">
    <location>
        <begin position="12"/>
        <end position="140"/>
    </location>
</feature>
<evidence type="ECO:0000256" key="1">
    <source>
        <dbReference type="ARBA" id="ARBA00004496"/>
    </source>
</evidence>
<feature type="region of interest" description="Disordered" evidence="10">
    <location>
        <begin position="264"/>
        <end position="296"/>
    </location>
</feature>
<evidence type="ECO:0000259" key="12">
    <source>
        <dbReference type="PROSITE" id="PS50179"/>
    </source>
</evidence>
<protein>
    <recommendedName>
        <fullName evidence="2">Hepatocyte growth factor-regulated tyrosine kinase substrate</fullName>
    </recommendedName>
</protein>
<comment type="subcellular location">
    <subcellularLocation>
        <location evidence="1">Cytoplasm</location>
    </subcellularLocation>
</comment>
<dbReference type="CDD" id="cd03569">
    <property type="entry name" value="VHS_Hrs"/>
    <property type="match status" value="1"/>
</dbReference>
<evidence type="ECO:0000256" key="2">
    <source>
        <dbReference type="ARBA" id="ARBA00015450"/>
    </source>
</evidence>
<dbReference type="AlphaFoldDB" id="A0AAD4N9D2"/>
<keyword evidence="9" id="KW-0175">Coiled coil</keyword>
<dbReference type="PIRSF" id="PIRSF036956">
    <property type="entry name" value="Hrs_Vps27"/>
    <property type="match status" value="1"/>
</dbReference>
<dbReference type="Gene3D" id="3.30.40.10">
    <property type="entry name" value="Zinc/RING finger domain, C3HC4 (zinc finger)"/>
    <property type="match status" value="1"/>
</dbReference>
<dbReference type="PANTHER" id="PTHR46275">
    <property type="entry name" value="HEPATOCYTE GROWTH FACTOR-REGULATED TYROSINE KINASE SUBSTRATE"/>
    <property type="match status" value="1"/>
</dbReference>
<evidence type="ECO:0000256" key="8">
    <source>
        <dbReference type="PROSITE-ProRule" id="PRU00091"/>
    </source>
</evidence>
<dbReference type="Gene3D" id="1.20.5.1940">
    <property type="match status" value="1"/>
</dbReference>
<feature type="region of interest" description="Disordered" evidence="10">
    <location>
        <begin position="351"/>
        <end position="389"/>
    </location>
</feature>
<feature type="region of interest" description="Disordered" evidence="10">
    <location>
        <begin position="522"/>
        <end position="693"/>
    </location>
</feature>
<dbReference type="SUPFAM" id="SSF48464">
    <property type="entry name" value="ENTH/VHS domain"/>
    <property type="match status" value="1"/>
</dbReference>
<feature type="compositionally biased region" description="Polar residues" evidence="10">
    <location>
        <begin position="611"/>
        <end position="633"/>
    </location>
</feature>
<keyword evidence="6 8" id="KW-0863">Zinc-finger</keyword>
<gene>
    <name evidence="13" type="ORF">DdX_08068</name>
</gene>
<reference evidence="13" key="1">
    <citation type="submission" date="2022-01" db="EMBL/GenBank/DDBJ databases">
        <title>Genome Sequence Resource for Two Populations of Ditylenchus destructor, the Migratory Endoparasitic Phytonematode.</title>
        <authorList>
            <person name="Zhang H."/>
            <person name="Lin R."/>
            <person name="Xie B."/>
        </authorList>
    </citation>
    <scope>NUCLEOTIDE SEQUENCE</scope>
    <source>
        <strain evidence="13">BazhouSP</strain>
    </source>
</reference>
<keyword evidence="5" id="KW-0479">Metal-binding</keyword>
<keyword evidence="4" id="KW-0597">Phosphoprotein</keyword>
<dbReference type="InterPro" id="IPR003903">
    <property type="entry name" value="UIM_dom"/>
</dbReference>
<feature type="region of interest" description="Disordered" evidence="10">
    <location>
        <begin position="708"/>
        <end position="785"/>
    </location>
</feature>
<evidence type="ECO:0000256" key="3">
    <source>
        <dbReference type="ARBA" id="ARBA00022490"/>
    </source>
</evidence>
<dbReference type="SUPFAM" id="SSF57903">
    <property type="entry name" value="FYVE/PHD zinc finger"/>
    <property type="match status" value="1"/>
</dbReference>
<dbReference type="Pfam" id="PF01363">
    <property type="entry name" value="FYVE"/>
    <property type="match status" value="1"/>
</dbReference>
<feature type="coiled-coil region" evidence="9">
    <location>
        <begin position="455"/>
        <end position="482"/>
    </location>
</feature>
<dbReference type="PROSITE" id="PS50178">
    <property type="entry name" value="ZF_FYVE"/>
    <property type="match status" value="1"/>
</dbReference>
<dbReference type="InterPro" id="IPR011011">
    <property type="entry name" value="Znf_FYVE_PHD"/>
</dbReference>
<evidence type="ECO:0000256" key="7">
    <source>
        <dbReference type="ARBA" id="ARBA00022833"/>
    </source>
</evidence>
<dbReference type="EMBL" id="JAKKPZ010000011">
    <property type="protein sequence ID" value="KAI1715738.1"/>
    <property type="molecule type" value="Genomic_DNA"/>
</dbReference>
<dbReference type="PANTHER" id="PTHR46275:SF1">
    <property type="entry name" value="HEPATOCYTE GROWTH FACTOR-REGULATED TYROSINE KINASE SUBSTRATE"/>
    <property type="match status" value="1"/>
</dbReference>
<dbReference type="InterPro" id="IPR017073">
    <property type="entry name" value="HGS/VPS27"/>
</dbReference>
<comment type="caution">
    <text evidence="13">The sequence shown here is derived from an EMBL/GenBank/DDBJ whole genome shotgun (WGS) entry which is preliminary data.</text>
</comment>
<feature type="compositionally biased region" description="Basic and acidic residues" evidence="10">
    <location>
        <begin position="230"/>
        <end position="248"/>
    </location>
</feature>
<sequence>MAKRFERALEAATDQTLVESNWDGIMECVDMIRGSDVPVKDAINLIQKRYRSPNPHVAHHTLLVLEACVKNCGKKFHTEIATKEFMDDLKQLVIAGAPDTVKEKVLELIQCWASAFRKSPEYKIVLDTHNLLKMNGFEFPALIEADAMFMAHSAPEWADGDNCYRCRVEFGMFTRKHHCRACGQIFCLKCSNKQMLLPQFGIEKMVRVCELCYEKSSEQKTTSTSGPIQSDKEKARKEAEENARLQELQEKEELELALAISQSEAEAKEKERQSGLYRSYNGHSTTNNGYGHHSAVSELPSQPEIYKGAGGSSILEEALPTKMENDSEPPLDPMLAKYLDRDYWERKRTDKDLSATAPPPSEGGGSSGASQFAVPNAAGPDTEEDNVAETSQFCKALKEQVDIMNNRMQSNLMRGRSIVNDSAIHSLFAQLTSHHANVLSRLNKLESDREYNESLQDHLAHIQEARQAVNALRDEFETQRQEQLKDEQYRRRIQMQQKLDFMRQKKHEMLLYQRHMALQRFQEQEQQMQQNRYASPHLHQQQQYGAGPMGGVPAYASTPQPMYNQSSVPTHAYQSSPAVSQYQTSPQVQGQHQQSGGAPAQDPAFHAQPPQGVQSGQYPHSQPSAQSQLQQGPVSEHFAPIHPQPPQQNSYPQQPMAHQSVVQQLPPPAYSASGPAPPQQPQAFHAAPQQYPAQAPAQFPPQQFQHQAFPMQSGPVPYHSGYQHPGYAGQQWDQAQYGAQPPQGYHVQSVAGQPPHPGYQPQQGAQPPQAQQQPEVAEDLLISFD</sequence>
<evidence type="ECO:0000259" key="11">
    <source>
        <dbReference type="PROSITE" id="PS50178"/>
    </source>
</evidence>
<feature type="compositionally biased region" description="Polar residues" evidence="10">
    <location>
        <begin position="557"/>
        <end position="596"/>
    </location>
</feature>
<dbReference type="CDD" id="cd15720">
    <property type="entry name" value="FYVE_Hrs"/>
    <property type="match status" value="1"/>
</dbReference>
<dbReference type="InterPro" id="IPR000306">
    <property type="entry name" value="Znf_FYVE"/>
</dbReference>
<dbReference type="SMART" id="SM00288">
    <property type="entry name" value="VHS"/>
    <property type="match status" value="1"/>
</dbReference>
<feature type="region of interest" description="Disordered" evidence="10">
    <location>
        <begin position="220"/>
        <end position="248"/>
    </location>
</feature>
<dbReference type="GO" id="GO:0043130">
    <property type="term" value="F:ubiquitin binding"/>
    <property type="evidence" value="ECO:0007669"/>
    <property type="project" value="InterPro"/>
</dbReference>
<dbReference type="GO" id="GO:0008270">
    <property type="term" value="F:zinc ion binding"/>
    <property type="evidence" value="ECO:0007669"/>
    <property type="project" value="UniProtKB-KW"/>
</dbReference>
<dbReference type="GO" id="GO:0005769">
    <property type="term" value="C:early endosome"/>
    <property type="evidence" value="ECO:0007669"/>
    <property type="project" value="TreeGrafter"/>
</dbReference>
<evidence type="ECO:0000256" key="5">
    <source>
        <dbReference type="ARBA" id="ARBA00022723"/>
    </source>
</evidence>
<evidence type="ECO:0000313" key="14">
    <source>
        <dbReference type="Proteomes" id="UP001201812"/>
    </source>
</evidence>
<keyword evidence="3" id="KW-0963">Cytoplasm</keyword>
<feature type="compositionally biased region" description="Low complexity" evidence="10">
    <location>
        <begin position="681"/>
        <end position="693"/>
    </location>
</feature>
<dbReference type="GO" id="GO:0035091">
    <property type="term" value="F:phosphatidylinositol binding"/>
    <property type="evidence" value="ECO:0007669"/>
    <property type="project" value="InterPro"/>
</dbReference>
<dbReference type="InterPro" id="IPR013083">
    <property type="entry name" value="Znf_RING/FYVE/PHD"/>
</dbReference>
<proteinExistence type="predicted"/>
<feature type="domain" description="FYVE-type" evidence="11">
    <location>
        <begin position="157"/>
        <end position="217"/>
    </location>
</feature>
<dbReference type="Pfam" id="PF12210">
    <property type="entry name" value="Hrs_helical"/>
    <property type="match status" value="1"/>
</dbReference>
<dbReference type="PROSITE" id="PS50330">
    <property type="entry name" value="UIM"/>
    <property type="match status" value="1"/>
</dbReference>
<dbReference type="SMART" id="SM00064">
    <property type="entry name" value="FYVE"/>
    <property type="match status" value="1"/>
</dbReference>
<evidence type="ECO:0000256" key="9">
    <source>
        <dbReference type="SAM" id="Coils"/>
    </source>
</evidence>
<evidence type="ECO:0000313" key="13">
    <source>
        <dbReference type="EMBL" id="KAI1715738.1"/>
    </source>
</evidence>
<dbReference type="InterPro" id="IPR008942">
    <property type="entry name" value="ENTH_VHS"/>
</dbReference>
<dbReference type="InterPro" id="IPR017455">
    <property type="entry name" value="Znf_FYVE-rel"/>
</dbReference>
<dbReference type="InterPro" id="IPR024641">
    <property type="entry name" value="HRS_helical"/>
</dbReference>
<keyword evidence="7" id="KW-0862">Zinc</keyword>
<accession>A0AAD4N9D2</accession>
<evidence type="ECO:0000256" key="6">
    <source>
        <dbReference type="ARBA" id="ARBA00022771"/>
    </source>
</evidence>
<dbReference type="Gene3D" id="1.25.40.90">
    <property type="match status" value="1"/>
</dbReference>
<feature type="compositionally biased region" description="Pro residues" evidence="10">
    <location>
        <begin position="665"/>
        <end position="680"/>
    </location>
</feature>
<feature type="compositionally biased region" description="Low complexity" evidence="10">
    <location>
        <begin position="759"/>
        <end position="774"/>
    </location>
</feature>